<dbReference type="PROSITE" id="PS50263">
    <property type="entry name" value="CN_HYDROLASE"/>
    <property type="match status" value="1"/>
</dbReference>
<organism evidence="2 3">
    <name type="scientific">Roseibium alexandrii</name>
    <dbReference type="NCBI Taxonomy" id="388408"/>
    <lineage>
        <taxon>Bacteria</taxon>
        <taxon>Pseudomonadati</taxon>
        <taxon>Pseudomonadota</taxon>
        <taxon>Alphaproteobacteria</taxon>
        <taxon>Hyphomicrobiales</taxon>
        <taxon>Stappiaceae</taxon>
        <taxon>Roseibium</taxon>
    </lineage>
</organism>
<dbReference type="SUPFAM" id="SSF56317">
    <property type="entry name" value="Carbon-nitrogen hydrolase"/>
    <property type="match status" value="1"/>
</dbReference>
<evidence type="ECO:0000313" key="2">
    <source>
        <dbReference type="EMBL" id="CTQ63745.1"/>
    </source>
</evidence>
<evidence type="ECO:0000313" key="3">
    <source>
        <dbReference type="Proteomes" id="UP000053235"/>
    </source>
</evidence>
<keyword evidence="3" id="KW-1185">Reference proteome</keyword>
<dbReference type="OrthoDB" id="9811121at2"/>
<dbReference type="InterPro" id="IPR003010">
    <property type="entry name" value="C-N_Hydrolase"/>
</dbReference>
<dbReference type="STRING" id="388408.LAX5112_00051"/>
<name>A0A0M6ZLV6_9HYPH</name>
<dbReference type="Gene3D" id="3.60.110.10">
    <property type="entry name" value="Carbon-nitrogen hydrolase"/>
    <property type="match status" value="1"/>
</dbReference>
<proteinExistence type="predicted"/>
<dbReference type="EMBL" id="CXWD01000001">
    <property type="protein sequence ID" value="CTQ63745.1"/>
    <property type="molecule type" value="Genomic_DNA"/>
</dbReference>
<dbReference type="PANTHER" id="PTHR23088:SF50">
    <property type="entry name" value="HYDROLASE YHCX"/>
    <property type="match status" value="1"/>
</dbReference>
<dbReference type="CDD" id="cd07574">
    <property type="entry name" value="nitrilase_Rim1_like"/>
    <property type="match status" value="1"/>
</dbReference>
<gene>
    <name evidence="2" type="ORF">LAX5112_00051</name>
</gene>
<dbReference type="InterPro" id="IPR036526">
    <property type="entry name" value="C-N_Hydrolase_sf"/>
</dbReference>
<dbReference type="Proteomes" id="UP000053235">
    <property type="component" value="Unassembled WGS sequence"/>
</dbReference>
<dbReference type="GO" id="GO:0016787">
    <property type="term" value="F:hydrolase activity"/>
    <property type="evidence" value="ECO:0007669"/>
    <property type="project" value="UniProtKB-KW"/>
</dbReference>
<accession>A0A0M6ZLV6</accession>
<evidence type="ECO:0000259" key="1">
    <source>
        <dbReference type="PROSITE" id="PS50263"/>
    </source>
</evidence>
<sequence length="308" mass="32906">MSAAWYSNGAGSMTEYPISLWSFNLGRAPKSVAALAGMIAEGLEKAASEGAKLLVLPEYLAETCLAFKPDGLRPDQEMGFLTDVGEDLFPMLSELPQKTGVSLLAGTWPVKTPRGITNTAVLLTVDGREIRQDKLSLTPFEQEEDIWHLVPGTELKVFELDGLKMAILICLDIEMPALSCLLAKEKVDLILVPSMTEKLSGYHRVFGCAKARAVELMCAVAACGVVGKAEGTTQNDTNVSGAALYLPCEEELEFEGVGAELQPTGGVGGEELFLTTSVPVGVIRALRDGGAEVWPGAWTAENVTLLKM</sequence>
<protein>
    <submittedName>
        <fullName evidence="2">C-N hydrolase family amidase</fullName>
    </submittedName>
</protein>
<dbReference type="AlphaFoldDB" id="A0A0M6ZLV6"/>
<dbReference type="Pfam" id="PF00795">
    <property type="entry name" value="CN_hydrolase"/>
    <property type="match status" value="1"/>
</dbReference>
<keyword evidence="2" id="KW-0378">Hydrolase</keyword>
<feature type="domain" description="CN hydrolase" evidence="1">
    <location>
        <begin position="21"/>
        <end position="280"/>
    </location>
</feature>
<dbReference type="PANTHER" id="PTHR23088">
    <property type="entry name" value="NITRILASE-RELATED"/>
    <property type="match status" value="1"/>
</dbReference>
<reference evidence="3" key="1">
    <citation type="submission" date="2015-07" db="EMBL/GenBank/DDBJ databases">
        <authorList>
            <person name="Rodrigo-Torres Lidia"/>
            <person name="Arahal R.David."/>
        </authorList>
    </citation>
    <scope>NUCLEOTIDE SEQUENCE [LARGE SCALE GENOMIC DNA]</scope>
    <source>
        <strain evidence="3">CECT 5112</strain>
    </source>
</reference>